<dbReference type="CDD" id="cd14797">
    <property type="entry name" value="DUF302"/>
    <property type="match status" value="1"/>
</dbReference>
<dbReference type="InterPro" id="IPR005180">
    <property type="entry name" value="DUF302"/>
</dbReference>
<dbReference type="Proteomes" id="UP000672039">
    <property type="component" value="Chromosome"/>
</dbReference>
<evidence type="ECO:0000259" key="1">
    <source>
        <dbReference type="Pfam" id="PF03625"/>
    </source>
</evidence>
<sequence>MNFIRNILALIGLVAIVGGAFAYTKFAPMMSQMGDMDIGAEKAALDSFDPKAKEVYMDMWKKLKETGNSADATVVTYPVKEGVTTEQVEAAMKFKANELNIKGVGELPLSEQVKLETGKDQRFLKIYQFCNPQTAMRMVDYSDAFSAYLPCRISLIQDKQGKLNLYSLNMDMMIYGGKTLPPELLEEAKGVQTIITSIMEQGSTGEEF</sequence>
<accession>A0ABX7WV23</accession>
<feature type="domain" description="DUF302" evidence="1">
    <location>
        <begin position="109"/>
        <end position="166"/>
    </location>
</feature>
<evidence type="ECO:0000313" key="3">
    <source>
        <dbReference type="Proteomes" id="UP000672039"/>
    </source>
</evidence>
<keyword evidence="3" id="KW-1185">Reference proteome</keyword>
<dbReference type="InterPro" id="IPR035923">
    <property type="entry name" value="TT1751-like_sf"/>
</dbReference>
<protein>
    <submittedName>
        <fullName evidence="2">DUF302 domain-containing protein</fullName>
    </submittedName>
</protein>
<dbReference type="SUPFAM" id="SSF103247">
    <property type="entry name" value="TT1751-like"/>
    <property type="match status" value="1"/>
</dbReference>
<reference evidence="2 3" key="1">
    <citation type="submission" date="2021-04" db="EMBL/GenBank/DDBJ databases">
        <title>Genomics, taxonomy and metabolism of representatives of sulfur bacteria of the genus Thiothrix: Thiothrix fructosivorans QT, Thiothrix unzii A1T and three new species, Thiothrix subterranea sp. nov., Thiothrix litoralis sp. nov. and 'Candidatus Thiothrix anitrata' sp. nov.</title>
        <authorList>
            <person name="Ravin N.V."/>
            <person name="Smolyakov D."/>
            <person name="Rudenko T.S."/>
            <person name="Mardanov A.V."/>
            <person name="Beletsky A.V."/>
            <person name="Markov N.D."/>
            <person name="Fomenkov A.I."/>
            <person name="Roberts R.J."/>
            <person name="Karnachuk O.V."/>
            <person name="Novikov A."/>
            <person name="Grabovich M.Y."/>
        </authorList>
    </citation>
    <scope>NUCLEOTIDE SEQUENCE [LARGE SCALE GENOMIC DNA]</scope>
    <source>
        <strain evidence="2 3">AS</strain>
    </source>
</reference>
<dbReference type="RefSeq" id="WP_210222455.1">
    <property type="nucleotide sequence ID" value="NZ_CP072801.1"/>
</dbReference>
<proteinExistence type="predicted"/>
<evidence type="ECO:0000313" key="2">
    <source>
        <dbReference type="EMBL" id="QTR46088.1"/>
    </source>
</evidence>
<dbReference type="Gene3D" id="3.30.310.70">
    <property type="entry name" value="TT1751-like domain"/>
    <property type="match status" value="1"/>
</dbReference>
<name>A0ABX7WV23_9GAMM</name>
<organism evidence="2 3">
    <name type="scientific">Thiothrix litoralis</name>
    <dbReference type="NCBI Taxonomy" id="2891210"/>
    <lineage>
        <taxon>Bacteria</taxon>
        <taxon>Pseudomonadati</taxon>
        <taxon>Pseudomonadota</taxon>
        <taxon>Gammaproteobacteria</taxon>
        <taxon>Thiotrichales</taxon>
        <taxon>Thiotrichaceae</taxon>
        <taxon>Thiothrix</taxon>
    </lineage>
</organism>
<dbReference type="Pfam" id="PF03625">
    <property type="entry name" value="DUF302"/>
    <property type="match status" value="1"/>
</dbReference>
<dbReference type="EMBL" id="CP072801">
    <property type="protein sequence ID" value="QTR46088.1"/>
    <property type="molecule type" value="Genomic_DNA"/>
</dbReference>
<gene>
    <name evidence="2" type="ORF">J9253_19250</name>
</gene>